<organism evidence="2 3">
    <name type="scientific">Catenulispora pinistramenti</name>
    <dbReference type="NCBI Taxonomy" id="2705254"/>
    <lineage>
        <taxon>Bacteria</taxon>
        <taxon>Bacillati</taxon>
        <taxon>Actinomycetota</taxon>
        <taxon>Actinomycetes</taxon>
        <taxon>Catenulisporales</taxon>
        <taxon>Catenulisporaceae</taxon>
        <taxon>Catenulispora</taxon>
    </lineage>
</organism>
<name>A0ABS5L599_9ACTN</name>
<dbReference type="InterPro" id="IPR010753">
    <property type="entry name" value="DUF1330"/>
</dbReference>
<dbReference type="Proteomes" id="UP000730482">
    <property type="component" value="Unassembled WGS sequence"/>
</dbReference>
<evidence type="ECO:0000313" key="2">
    <source>
        <dbReference type="EMBL" id="MBS2553494.1"/>
    </source>
</evidence>
<evidence type="ECO:0000259" key="1">
    <source>
        <dbReference type="Pfam" id="PF07045"/>
    </source>
</evidence>
<gene>
    <name evidence="2" type="ORF">KGQ19_42240</name>
</gene>
<comment type="caution">
    <text evidence="2">The sequence shown here is derived from an EMBL/GenBank/DDBJ whole genome shotgun (WGS) entry which is preliminary data.</text>
</comment>
<dbReference type="Gene3D" id="3.30.70.100">
    <property type="match status" value="1"/>
</dbReference>
<dbReference type="EMBL" id="JAAFYZ010000259">
    <property type="protein sequence ID" value="MBS2553494.1"/>
    <property type="molecule type" value="Genomic_DNA"/>
</dbReference>
<dbReference type="SUPFAM" id="SSF54909">
    <property type="entry name" value="Dimeric alpha+beta barrel"/>
    <property type="match status" value="1"/>
</dbReference>
<proteinExistence type="predicted"/>
<protein>
    <submittedName>
        <fullName evidence="2">DUF1330 domain-containing protein</fullName>
    </submittedName>
</protein>
<dbReference type="InterPro" id="IPR011008">
    <property type="entry name" value="Dimeric_a/b-barrel"/>
</dbReference>
<sequence length="112" mass="12697">MTAYALAHVRSVELCPDIVEYLERIQATMDPFGGHFAFHGGQKDVVEGSWDGDMILIEFPDLEAVWAWWACPEYQEIKHLRTDHMVADIVLFETLAEGYQVGETAAKLKTLI</sequence>
<reference evidence="2 3" key="1">
    <citation type="submission" date="2020-02" db="EMBL/GenBank/DDBJ databases">
        <title>Acidophilic actinobacteria isolated from forest soil.</title>
        <authorList>
            <person name="Golinska P."/>
        </authorList>
    </citation>
    <scope>NUCLEOTIDE SEQUENCE [LARGE SCALE GENOMIC DNA]</scope>
    <source>
        <strain evidence="2 3">NL8</strain>
    </source>
</reference>
<accession>A0ABS5L599</accession>
<feature type="domain" description="DUF1330" evidence="1">
    <location>
        <begin position="2"/>
        <end position="94"/>
    </location>
</feature>
<dbReference type="Pfam" id="PF07045">
    <property type="entry name" value="DUF1330"/>
    <property type="match status" value="1"/>
</dbReference>
<keyword evidence="3" id="KW-1185">Reference proteome</keyword>
<dbReference type="PANTHER" id="PTHR41521">
    <property type="match status" value="1"/>
</dbReference>
<dbReference type="PANTHER" id="PTHR41521:SF4">
    <property type="entry name" value="BLR0684 PROTEIN"/>
    <property type="match status" value="1"/>
</dbReference>
<evidence type="ECO:0000313" key="3">
    <source>
        <dbReference type="Proteomes" id="UP000730482"/>
    </source>
</evidence>
<dbReference type="RefSeq" id="WP_212020117.1">
    <property type="nucleotide sequence ID" value="NZ_JAAFYZ010000259.1"/>
</dbReference>